<dbReference type="InterPro" id="IPR003594">
    <property type="entry name" value="HATPase_dom"/>
</dbReference>
<dbReference type="EMBL" id="JGZP01000012">
    <property type="protein sequence ID" value="KFI97458.1"/>
    <property type="molecule type" value="Genomic_DNA"/>
</dbReference>
<dbReference type="STRING" id="762211.BSTEL_0179"/>
<dbReference type="OrthoDB" id="9786919at2"/>
<keyword evidence="9" id="KW-0902">Two-component regulatory system</keyword>
<keyword evidence="5 14" id="KW-0808">Transferase</keyword>
<dbReference type="SMART" id="SM00388">
    <property type="entry name" value="HisKA"/>
    <property type="match status" value="1"/>
</dbReference>
<dbReference type="Gene3D" id="1.10.287.130">
    <property type="match status" value="1"/>
</dbReference>
<feature type="compositionally biased region" description="Basic and acidic residues" evidence="10">
    <location>
        <begin position="17"/>
        <end position="28"/>
    </location>
</feature>
<accession>A0A087DPK8</accession>
<dbReference type="Gene3D" id="3.30.565.10">
    <property type="entry name" value="Histidine kinase-like ATPase, C-terminal domain"/>
    <property type="match status" value="1"/>
</dbReference>
<dbReference type="EC" id="2.7.13.3" evidence="3"/>
<dbReference type="InterPro" id="IPR036097">
    <property type="entry name" value="HisK_dim/P_sf"/>
</dbReference>
<keyword evidence="11" id="KW-0472">Membrane</keyword>
<evidence type="ECO:0000256" key="6">
    <source>
        <dbReference type="ARBA" id="ARBA00022692"/>
    </source>
</evidence>
<dbReference type="Pfam" id="PF00512">
    <property type="entry name" value="HisKA"/>
    <property type="match status" value="1"/>
</dbReference>
<evidence type="ECO:0000313" key="14">
    <source>
        <dbReference type="EMBL" id="KFI97458.1"/>
    </source>
</evidence>
<feature type="compositionally biased region" description="Polar residues" evidence="10">
    <location>
        <begin position="1"/>
        <end position="12"/>
    </location>
</feature>
<keyword evidence="7 14" id="KW-0418">Kinase</keyword>
<dbReference type="InterPro" id="IPR050428">
    <property type="entry name" value="TCS_sensor_his_kinase"/>
</dbReference>
<dbReference type="PROSITE" id="PS50109">
    <property type="entry name" value="HIS_KIN"/>
    <property type="match status" value="1"/>
</dbReference>
<dbReference type="PANTHER" id="PTHR45436:SF5">
    <property type="entry name" value="SENSOR HISTIDINE KINASE TRCS"/>
    <property type="match status" value="1"/>
</dbReference>
<feature type="transmembrane region" description="Helical" evidence="11">
    <location>
        <begin position="41"/>
        <end position="63"/>
    </location>
</feature>
<dbReference type="CDD" id="cd00082">
    <property type="entry name" value="HisKA"/>
    <property type="match status" value="1"/>
</dbReference>
<dbReference type="RefSeq" id="WP_051922881.1">
    <property type="nucleotide sequence ID" value="NZ_JGZP01000012.1"/>
</dbReference>
<dbReference type="Pfam" id="PF00672">
    <property type="entry name" value="HAMP"/>
    <property type="match status" value="1"/>
</dbReference>
<dbReference type="InterPro" id="IPR003661">
    <property type="entry name" value="HisK_dim/P_dom"/>
</dbReference>
<dbReference type="InterPro" id="IPR003660">
    <property type="entry name" value="HAMP_dom"/>
</dbReference>
<evidence type="ECO:0000256" key="1">
    <source>
        <dbReference type="ARBA" id="ARBA00000085"/>
    </source>
</evidence>
<comment type="catalytic activity">
    <reaction evidence="1">
        <text>ATP + protein L-histidine = ADP + protein N-phospho-L-histidine.</text>
        <dbReference type="EC" id="2.7.13.3"/>
    </reaction>
</comment>
<gene>
    <name evidence="14" type="ORF">BSTEL_0179</name>
</gene>
<evidence type="ECO:0000259" key="13">
    <source>
        <dbReference type="PROSITE" id="PS50885"/>
    </source>
</evidence>
<feature type="domain" description="Histidine kinase" evidence="12">
    <location>
        <begin position="248"/>
        <end position="469"/>
    </location>
</feature>
<protein>
    <recommendedName>
        <fullName evidence="3">histidine kinase</fullName>
        <ecNumber evidence="3">2.7.13.3</ecNumber>
    </recommendedName>
</protein>
<dbReference type="GO" id="GO:0000155">
    <property type="term" value="F:phosphorelay sensor kinase activity"/>
    <property type="evidence" value="ECO:0007669"/>
    <property type="project" value="InterPro"/>
</dbReference>
<keyword evidence="8 11" id="KW-1133">Transmembrane helix</keyword>
<evidence type="ECO:0000313" key="15">
    <source>
        <dbReference type="Proteomes" id="UP000029004"/>
    </source>
</evidence>
<dbReference type="Pfam" id="PF02518">
    <property type="entry name" value="HATPase_c"/>
    <property type="match status" value="1"/>
</dbReference>
<proteinExistence type="predicted"/>
<evidence type="ECO:0000259" key="12">
    <source>
        <dbReference type="PROSITE" id="PS50109"/>
    </source>
</evidence>
<reference evidence="14 15" key="1">
    <citation type="submission" date="2014-03" db="EMBL/GenBank/DDBJ databases">
        <title>Genomics of Bifidobacteria.</title>
        <authorList>
            <person name="Ventura M."/>
            <person name="Milani C."/>
            <person name="Lugli G.A."/>
        </authorList>
    </citation>
    <scope>NUCLEOTIDE SEQUENCE [LARGE SCALE GENOMIC DNA]</scope>
    <source>
        <strain evidence="14 15">DSM 23968</strain>
    </source>
</reference>
<dbReference type="SUPFAM" id="SSF47384">
    <property type="entry name" value="Homodimeric domain of signal transducing histidine kinase"/>
    <property type="match status" value="1"/>
</dbReference>
<dbReference type="GO" id="GO:0005886">
    <property type="term" value="C:plasma membrane"/>
    <property type="evidence" value="ECO:0007669"/>
    <property type="project" value="UniProtKB-SubCell"/>
</dbReference>
<evidence type="ECO:0000256" key="11">
    <source>
        <dbReference type="SAM" id="Phobius"/>
    </source>
</evidence>
<dbReference type="PANTHER" id="PTHR45436">
    <property type="entry name" value="SENSOR HISTIDINE KINASE YKOH"/>
    <property type="match status" value="1"/>
</dbReference>
<evidence type="ECO:0000256" key="2">
    <source>
        <dbReference type="ARBA" id="ARBA00004236"/>
    </source>
</evidence>
<keyword evidence="4" id="KW-0597">Phosphoprotein</keyword>
<organism evidence="14 15">
    <name type="scientific">Bifidobacterium stellenboschense</name>
    <dbReference type="NCBI Taxonomy" id="762211"/>
    <lineage>
        <taxon>Bacteria</taxon>
        <taxon>Bacillati</taxon>
        <taxon>Actinomycetota</taxon>
        <taxon>Actinomycetes</taxon>
        <taxon>Bifidobacteriales</taxon>
        <taxon>Bifidobacteriaceae</taxon>
        <taxon>Bifidobacterium</taxon>
    </lineage>
</organism>
<sequence>MNDTDTSQTNVSPMDAEEPHRNSRSRSWAERLRPRTFRARITLAVALIVIAMMAALIVTQNLIVSHTAQRDGGDIVMCVNADGTTTVTTGSAAESVDGDAAVSCFTGDGSQLRSGSDADSYTWVPYGTGDDGKISDDSKTPWSYTDIVTGTADAVADDFVSTMRVVSIVETVVFGLLAVAAAWIIGTMLSRRVTAVERQIAALPPNDLSARVNVREGHDDIDRLVSSVNKMLNRVEAAAETERRFVSNASHELRTPIAAVETNLDAPLSQGRFPDDVEPSVRRALAANRRGAKLVDALLTLSRIQSGAYARTGEDESSFRAGDGIADVMSCLHDAVDRSTEDANDRGVTVTIADSDEFRVTANPALLSLAVDNLVRNAVVHNVDGGSATIETGNDGDGTLHLVIENTTDGTLPDDLDELVQPFHRGTDSRISAADGVGLGLSIADAACNAMGAELRLSRTDDGGFRVTIAGLHTV</sequence>
<comment type="caution">
    <text evidence="14">The sequence shown here is derived from an EMBL/GenBank/DDBJ whole genome shotgun (WGS) entry which is preliminary data.</text>
</comment>
<dbReference type="InterPro" id="IPR005467">
    <property type="entry name" value="His_kinase_dom"/>
</dbReference>
<feature type="domain" description="HAMP" evidence="13">
    <location>
        <begin position="187"/>
        <end position="240"/>
    </location>
</feature>
<dbReference type="SMART" id="SM00387">
    <property type="entry name" value="HATPase_c"/>
    <property type="match status" value="1"/>
</dbReference>
<keyword evidence="6 11" id="KW-0812">Transmembrane</keyword>
<evidence type="ECO:0000256" key="8">
    <source>
        <dbReference type="ARBA" id="ARBA00022989"/>
    </source>
</evidence>
<evidence type="ECO:0000256" key="4">
    <source>
        <dbReference type="ARBA" id="ARBA00022553"/>
    </source>
</evidence>
<feature type="transmembrane region" description="Helical" evidence="11">
    <location>
        <begin position="165"/>
        <end position="189"/>
    </location>
</feature>
<dbReference type="InterPro" id="IPR036890">
    <property type="entry name" value="HATPase_C_sf"/>
</dbReference>
<dbReference type="AlphaFoldDB" id="A0A087DPK8"/>
<dbReference type="SUPFAM" id="SSF55874">
    <property type="entry name" value="ATPase domain of HSP90 chaperone/DNA topoisomerase II/histidine kinase"/>
    <property type="match status" value="1"/>
</dbReference>
<comment type="subcellular location">
    <subcellularLocation>
        <location evidence="2">Cell membrane</location>
    </subcellularLocation>
</comment>
<evidence type="ECO:0000256" key="9">
    <source>
        <dbReference type="ARBA" id="ARBA00023012"/>
    </source>
</evidence>
<feature type="region of interest" description="Disordered" evidence="10">
    <location>
        <begin position="1"/>
        <end position="28"/>
    </location>
</feature>
<dbReference type="eggNOG" id="COG0642">
    <property type="taxonomic scope" value="Bacteria"/>
</dbReference>
<dbReference type="PROSITE" id="PS50885">
    <property type="entry name" value="HAMP"/>
    <property type="match status" value="1"/>
</dbReference>
<dbReference type="Proteomes" id="UP000029004">
    <property type="component" value="Unassembled WGS sequence"/>
</dbReference>
<evidence type="ECO:0000256" key="5">
    <source>
        <dbReference type="ARBA" id="ARBA00022679"/>
    </source>
</evidence>
<dbReference type="Gene3D" id="6.10.340.10">
    <property type="match status" value="1"/>
</dbReference>
<evidence type="ECO:0000256" key="7">
    <source>
        <dbReference type="ARBA" id="ARBA00022777"/>
    </source>
</evidence>
<evidence type="ECO:0000256" key="10">
    <source>
        <dbReference type="SAM" id="MobiDB-lite"/>
    </source>
</evidence>
<evidence type="ECO:0000256" key="3">
    <source>
        <dbReference type="ARBA" id="ARBA00012438"/>
    </source>
</evidence>
<name>A0A087DPK8_9BIFI</name>
<keyword evidence="15" id="KW-1185">Reference proteome</keyword>